<dbReference type="AlphaFoldDB" id="A0AAV4KLF6"/>
<feature type="compositionally biased region" description="Basic and acidic residues" evidence="1">
    <location>
        <begin position="315"/>
        <end position="331"/>
    </location>
</feature>
<dbReference type="RefSeq" id="WP_183953195.1">
    <property type="nucleotide sequence ID" value="NZ_BMSJ01000008.1"/>
</dbReference>
<accession>A0AAV4KLF6</accession>
<evidence type="ECO:0000313" key="2">
    <source>
        <dbReference type="EMBL" id="GGR36479.1"/>
    </source>
</evidence>
<dbReference type="EMBL" id="BMSJ01000008">
    <property type="protein sequence ID" value="GGR36479.1"/>
    <property type="molecule type" value="Genomic_DNA"/>
</dbReference>
<evidence type="ECO:0000256" key="1">
    <source>
        <dbReference type="SAM" id="MobiDB-lite"/>
    </source>
</evidence>
<gene>
    <name evidence="2" type="ORF">GCM10010497_44200</name>
</gene>
<name>A0AAV4KLF6_9ACTN</name>
<evidence type="ECO:0000313" key="3">
    <source>
        <dbReference type="Proteomes" id="UP000642014"/>
    </source>
</evidence>
<comment type="caution">
    <text evidence="2">The sequence shown here is derived from an EMBL/GenBank/DDBJ whole genome shotgun (WGS) entry which is preliminary data.</text>
</comment>
<reference evidence="2 3" key="1">
    <citation type="journal article" date="2014" name="Int. J. Syst. Evol. Microbiol.">
        <title>Complete genome sequence of Corynebacterium casei LMG S-19264T (=DSM 44701T), isolated from a smear-ripened cheese.</title>
        <authorList>
            <consortium name="US DOE Joint Genome Institute (JGI-PGF)"/>
            <person name="Walter F."/>
            <person name="Albersmeier A."/>
            <person name="Kalinowski J."/>
            <person name="Ruckert C."/>
        </authorList>
    </citation>
    <scope>NUCLEOTIDE SEQUENCE [LARGE SCALE GENOMIC DNA]</scope>
    <source>
        <strain evidence="2 3">JCM 4205</strain>
    </source>
</reference>
<feature type="region of interest" description="Disordered" evidence="1">
    <location>
        <begin position="315"/>
        <end position="341"/>
    </location>
</feature>
<dbReference type="Proteomes" id="UP000642014">
    <property type="component" value="Unassembled WGS sequence"/>
</dbReference>
<proteinExistence type="predicted"/>
<dbReference type="GeneID" id="95454500"/>
<protein>
    <recommendedName>
        <fullName evidence="4">RNA-binding protein</fullName>
    </recommendedName>
</protein>
<evidence type="ECO:0008006" key="4">
    <source>
        <dbReference type="Google" id="ProtNLM"/>
    </source>
</evidence>
<organism evidence="2 3">
    <name type="scientific">Streptomyces cinereoruber</name>
    <dbReference type="NCBI Taxonomy" id="67260"/>
    <lineage>
        <taxon>Bacteria</taxon>
        <taxon>Bacillati</taxon>
        <taxon>Actinomycetota</taxon>
        <taxon>Actinomycetes</taxon>
        <taxon>Kitasatosporales</taxon>
        <taxon>Streptomycetaceae</taxon>
        <taxon>Streptomyces</taxon>
    </lineage>
</organism>
<sequence length="341" mass="36675">MQLSHVFRVSKYDPADRGAHGHYTGTEDTTSDHGEVEEACLQAVQAFAVEAGVDRLAVREPEIASFAHCGVEAPSEDFGLGALLPGGLADFHDGAEVPLDTGVELVRLMLRDGGARCRLEAEGAFAVHVGRDQYLYIGSRRPHRAALARTRELGLHPERLDASPYDFEPDEDGVLRPGGDDFWAGLHRAVTGGRSVLLEEIYVQNASRRHRLTSDTVDMVRAALAPRARLAVWPDLSSDSAAVLAALPAEGLIEGVWQEKDGRIHSAIADEEGFPELVARISGADAAALLPMYVDERVPLLSAVVPDSDGVVRARRQAERSLGDSPQEKSARGGARRAVGD</sequence>